<dbReference type="OrthoDB" id="882485at2"/>
<comment type="caution">
    <text evidence="1">The sequence shown here is derived from an EMBL/GenBank/DDBJ whole genome shotgun (WGS) entry which is preliminary data.</text>
</comment>
<protein>
    <recommendedName>
        <fullName evidence="3">STAS/SEC14 domain-containing protein</fullName>
    </recommendedName>
</protein>
<keyword evidence="2" id="KW-1185">Reference proteome</keyword>
<evidence type="ECO:0000313" key="2">
    <source>
        <dbReference type="Proteomes" id="UP000253919"/>
    </source>
</evidence>
<proteinExistence type="predicted"/>
<organism evidence="1 2">
    <name type="scientific">Adhaeribacter pallidiroseus</name>
    <dbReference type="NCBI Taxonomy" id="2072847"/>
    <lineage>
        <taxon>Bacteria</taxon>
        <taxon>Pseudomonadati</taxon>
        <taxon>Bacteroidota</taxon>
        <taxon>Cytophagia</taxon>
        <taxon>Cytophagales</taxon>
        <taxon>Hymenobacteraceae</taxon>
        <taxon>Adhaeribacter</taxon>
    </lineage>
</organism>
<name>A0A369QC61_9BACT</name>
<evidence type="ECO:0008006" key="3">
    <source>
        <dbReference type="Google" id="ProtNLM"/>
    </source>
</evidence>
<gene>
    <name evidence="1" type="ORF">AHMF7616_00520</name>
</gene>
<accession>A0A369QC61</accession>
<dbReference type="Proteomes" id="UP000253919">
    <property type="component" value="Unassembled WGS sequence"/>
</dbReference>
<dbReference type="RefSeq" id="WP_115371445.1">
    <property type="nucleotide sequence ID" value="NZ_QASA01000001.1"/>
</dbReference>
<dbReference type="AlphaFoldDB" id="A0A369QC61"/>
<dbReference type="EMBL" id="QASA01000001">
    <property type="protein sequence ID" value="RDC61930.1"/>
    <property type="molecule type" value="Genomic_DNA"/>
</dbReference>
<evidence type="ECO:0000313" key="1">
    <source>
        <dbReference type="EMBL" id="RDC61930.1"/>
    </source>
</evidence>
<sequence length="134" mass="15153">MHKKELKKANGDLFFEADRKGANSFIYVNWIGIQSIETIMMGANQILSILKQDPCSAILNSNKELIGPWDDGALFLGGKWVLEANMLGVVHFAHVLSPGIYGQRSFQKFYQLAHNYLQIETFDTETEAESWLLS</sequence>
<reference evidence="1 2" key="1">
    <citation type="submission" date="2018-04" db="EMBL/GenBank/DDBJ databases">
        <title>Adhaeribacter sp. HMF7616 genome sequencing and assembly.</title>
        <authorList>
            <person name="Kang H."/>
            <person name="Kang J."/>
            <person name="Cha I."/>
            <person name="Kim H."/>
            <person name="Joh K."/>
        </authorList>
    </citation>
    <scope>NUCLEOTIDE SEQUENCE [LARGE SCALE GENOMIC DNA]</scope>
    <source>
        <strain evidence="1 2">HMF7616</strain>
    </source>
</reference>